<evidence type="ECO:0000256" key="1">
    <source>
        <dbReference type="SAM" id="MobiDB-lite"/>
    </source>
</evidence>
<protein>
    <submittedName>
        <fullName evidence="2">Uncharacterized protein</fullName>
    </submittedName>
</protein>
<reference evidence="2 3" key="1">
    <citation type="submission" date="2016-11" db="EMBL/GenBank/DDBJ databases">
        <authorList>
            <person name="Jaros S."/>
            <person name="Januszkiewicz K."/>
            <person name="Wedrychowicz H."/>
        </authorList>
    </citation>
    <scope>NUCLEOTIDE SEQUENCE [LARGE SCALE GENOMIC DNA]</scope>
    <source>
        <strain evidence="2 3">DSM 22330</strain>
    </source>
</reference>
<dbReference type="Proteomes" id="UP000185655">
    <property type="component" value="Unassembled WGS sequence"/>
</dbReference>
<proteinExistence type="predicted"/>
<evidence type="ECO:0000313" key="2">
    <source>
        <dbReference type="EMBL" id="SFZ71843.1"/>
    </source>
</evidence>
<evidence type="ECO:0000313" key="3">
    <source>
        <dbReference type="Proteomes" id="UP000185655"/>
    </source>
</evidence>
<dbReference type="EMBL" id="FPKS01000002">
    <property type="protein sequence ID" value="SFZ71843.1"/>
    <property type="molecule type" value="Genomic_DNA"/>
</dbReference>
<feature type="compositionally biased region" description="Polar residues" evidence="1">
    <location>
        <begin position="1"/>
        <end position="12"/>
    </location>
</feature>
<dbReference type="AlphaFoldDB" id="A0A1K2H798"/>
<organism evidence="2 3">
    <name type="scientific">Pseudolactococcus chungangensis CAU 28 = DSM 22330</name>
    <dbReference type="NCBI Taxonomy" id="1122154"/>
    <lineage>
        <taxon>Bacteria</taxon>
        <taxon>Bacillati</taxon>
        <taxon>Bacillota</taxon>
        <taxon>Bacilli</taxon>
        <taxon>Lactobacillales</taxon>
        <taxon>Streptococcaceae</taxon>
        <taxon>Pseudolactococcus</taxon>
    </lineage>
</organism>
<name>A0A1K2H798_9LACT</name>
<dbReference type="STRING" id="1122154.SAMN02746068_00503"/>
<feature type="compositionally biased region" description="Basic residues" evidence="1">
    <location>
        <begin position="14"/>
        <end position="23"/>
    </location>
</feature>
<feature type="region of interest" description="Disordered" evidence="1">
    <location>
        <begin position="1"/>
        <end position="23"/>
    </location>
</feature>
<accession>A0A1K2H798</accession>
<sequence>MISSNKKSNYAPKSTKKRKKVQKYIKNNEKRCEKYTFFDKNW</sequence>
<gene>
    <name evidence="2" type="ORF">SAMN02746068_00503</name>
</gene>